<protein>
    <submittedName>
        <fullName evidence="2">DUF4811 domain-containing protein</fullName>
    </submittedName>
</protein>
<accession>A0A6C2C509</accession>
<evidence type="ECO:0000256" key="1">
    <source>
        <dbReference type="SAM" id="Phobius"/>
    </source>
</evidence>
<keyword evidence="1" id="KW-0812">Transmembrane</keyword>
<dbReference type="AlphaFoldDB" id="A0A6C2C509"/>
<keyword evidence="3" id="KW-1185">Reference proteome</keyword>
<dbReference type="OrthoDB" id="2148715at2"/>
<sequence length="283" mass="31536">MFEALFVVLEIPIMGTGVLYVVGVICYNKTIGNILRRVAVLIVLLVLGLVLLIISGVRYWQRGKFHWITAVIGVILVVVMGVGVHLAKTQHFGMSKVPVSTTQKIEPATTLLGYKIIATNNSHTSAEVYTYQRNGKTYQTIDSNKKPTINQIDGEKGTLRTTLNTYQVTNPWQQILLVGMSTMVKGEGYTKLDLPKDWYVINQKDLAADQKYVQDQKKQIPDKVATETAKQLQDAANSDSSILTDKDKQKALQDKVVAEVQSQVDEATKQALQTKLDQQNELK</sequence>
<organism evidence="2 3">
    <name type="scientific">Weissella muntiaci</name>
    <dbReference type="NCBI Taxonomy" id="2508881"/>
    <lineage>
        <taxon>Bacteria</taxon>
        <taxon>Bacillati</taxon>
        <taxon>Bacillota</taxon>
        <taxon>Bacilli</taxon>
        <taxon>Lactobacillales</taxon>
        <taxon>Lactobacillaceae</taxon>
        <taxon>Weissella</taxon>
    </lineage>
</organism>
<feature type="transmembrane region" description="Helical" evidence="1">
    <location>
        <begin position="38"/>
        <end position="59"/>
    </location>
</feature>
<feature type="transmembrane region" description="Helical" evidence="1">
    <location>
        <begin position="65"/>
        <end position="87"/>
    </location>
</feature>
<keyword evidence="1" id="KW-0472">Membrane</keyword>
<dbReference type="Proteomes" id="UP000371977">
    <property type="component" value="Unassembled WGS sequence"/>
</dbReference>
<evidence type="ECO:0000313" key="3">
    <source>
        <dbReference type="Proteomes" id="UP000371977"/>
    </source>
</evidence>
<dbReference type="Pfam" id="PF16069">
    <property type="entry name" value="DUF4811"/>
    <property type="match status" value="1"/>
</dbReference>
<reference evidence="2 3" key="1">
    <citation type="submission" date="2019-01" db="EMBL/GenBank/DDBJ databases">
        <title>Weissella sp. nov., a novel lactic acid bacterium isolated from animal feces.</title>
        <authorList>
            <person name="Wang L.-T."/>
        </authorList>
    </citation>
    <scope>NUCLEOTIDE SEQUENCE [LARGE SCALE GENOMIC DNA]</scope>
    <source>
        <strain evidence="2 3">8H-2</strain>
    </source>
</reference>
<feature type="transmembrane region" description="Helical" evidence="1">
    <location>
        <begin position="6"/>
        <end position="26"/>
    </location>
</feature>
<proteinExistence type="predicted"/>
<name>A0A6C2C509_9LACO</name>
<dbReference type="InterPro" id="IPR032083">
    <property type="entry name" value="DUF4811"/>
</dbReference>
<evidence type="ECO:0000313" key="2">
    <source>
        <dbReference type="EMBL" id="TYC48974.1"/>
    </source>
</evidence>
<gene>
    <name evidence="2" type="ORF">ESZ50_06905</name>
</gene>
<dbReference type="RefSeq" id="WP_148622835.1">
    <property type="nucleotide sequence ID" value="NZ_SDGZ01000015.1"/>
</dbReference>
<comment type="caution">
    <text evidence="2">The sequence shown here is derived from an EMBL/GenBank/DDBJ whole genome shotgun (WGS) entry which is preliminary data.</text>
</comment>
<dbReference type="EMBL" id="SDGZ01000015">
    <property type="protein sequence ID" value="TYC48974.1"/>
    <property type="molecule type" value="Genomic_DNA"/>
</dbReference>
<keyword evidence="1" id="KW-1133">Transmembrane helix</keyword>